<reference evidence="5 6" key="1">
    <citation type="submission" date="2019-08" db="EMBL/GenBank/DDBJ databases">
        <title>Bacillus genomes from the desert of Cuatro Cienegas, Coahuila.</title>
        <authorList>
            <person name="Olmedo-Alvarez G."/>
        </authorList>
    </citation>
    <scope>NUCLEOTIDE SEQUENCE [LARGE SCALE GENOMIC DNA]</scope>
    <source>
        <strain evidence="5 6">CH40_1T</strain>
    </source>
</reference>
<evidence type="ECO:0000313" key="5">
    <source>
        <dbReference type="EMBL" id="TYR73950.1"/>
    </source>
</evidence>
<dbReference type="InterPro" id="IPR013520">
    <property type="entry name" value="Ribonucl_H"/>
</dbReference>
<evidence type="ECO:0000259" key="4">
    <source>
        <dbReference type="SMART" id="SM00479"/>
    </source>
</evidence>
<feature type="domain" description="Exonuclease" evidence="4">
    <location>
        <begin position="6"/>
        <end position="186"/>
    </location>
</feature>
<dbReference type="SUPFAM" id="SSF53098">
    <property type="entry name" value="Ribonuclease H-like"/>
    <property type="match status" value="1"/>
</dbReference>
<protein>
    <submittedName>
        <fullName evidence="5">Exonuclease domain-containing protein</fullName>
    </submittedName>
</protein>
<evidence type="ECO:0000256" key="1">
    <source>
        <dbReference type="ARBA" id="ARBA00022722"/>
    </source>
</evidence>
<dbReference type="GO" id="GO:0000175">
    <property type="term" value="F:3'-5'-RNA exonuclease activity"/>
    <property type="evidence" value="ECO:0007669"/>
    <property type="project" value="InterPro"/>
</dbReference>
<dbReference type="RefSeq" id="WP_148947786.1">
    <property type="nucleotide sequence ID" value="NZ_VTEH01000014.1"/>
</dbReference>
<dbReference type="Proteomes" id="UP000323317">
    <property type="component" value="Unassembled WGS sequence"/>
</dbReference>
<dbReference type="EMBL" id="VTEH01000014">
    <property type="protein sequence ID" value="TYR73950.1"/>
    <property type="molecule type" value="Genomic_DNA"/>
</dbReference>
<keyword evidence="3 5" id="KW-0269">Exonuclease</keyword>
<dbReference type="Pfam" id="PF00929">
    <property type="entry name" value="RNase_T"/>
    <property type="match status" value="1"/>
</dbReference>
<dbReference type="GO" id="GO:0003676">
    <property type="term" value="F:nucleic acid binding"/>
    <property type="evidence" value="ECO:0007669"/>
    <property type="project" value="InterPro"/>
</dbReference>
<dbReference type="InterPro" id="IPR036397">
    <property type="entry name" value="RNaseH_sf"/>
</dbReference>
<evidence type="ECO:0000256" key="3">
    <source>
        <dbReference type="ARBA" id="ARBA00022839"/>
    </source>
</evidence>
<sequence>MAELKQFIFFDFEMKCDDRGMPYENMEAIRLGAVKYDLQTRRITSFDRYIQPASREPLSPFCKNLTGINDGDLETADPFPVVYSEFLFWIGGVKKSRFFSWSKSDLSRLKIDSHLHGLPAVTLEKIEKRYVDFQDIFSKGVSKVNLSVENALAIYGSPFEGETHHPMYDSYNTLRVFLHYYSEPVTSDIEMARAFILNGEEIELATINERIKEVLTLDIAELTDNLHFAYRMTNARKFLKKVSKTVGKYDNILLNRSGIFSEDVQHLVHQLHAFNKNLHESFQEHLECSSRIMIIDDYSETALKNLK</sequence>
<dbReference type="InterPro" id="IPR047201">
    <property type="entry name" value="ERI-1_3'hExo-like"/>
</dbReference>
<dbReference type="CDD" id="cd06133">
    <property type="entry name" value="ERI-1_3'hExo_like"/>
    <property type="match status" value="1"/>
</dbReference>
<dbReference type="Gene3D" id="3.30.420.10">
    <property type="entry name" value="Ribonuclease H-like superfamily/Ribonuclease H"/>
    <property type="match status" value="1"/>
</dbReference>
<keyword evidence="1" id="KW-0540">Nuclease</keyword>
<name>A0A5D4KB14_9BACI</name>
<evidence type="ECO:0000256" key="2">
    <source>
        <dbReference type="ARBA" id="ARBA00022801"/>
    </source>
</evidence>
<comment type="caution">
    <text evidence="5">The sequence shown here is derived from an EMBL/GenBank/DDBJ whole genome shotgun (WGS) entry which is preliminary data.</text>
</comment>
<dbReference type="PANTHER" id="PTHR23044:SF61">
    <property type="entry name" value="3'-5' EXORIBONUCLEASE 1-RELATED"/>
    <property type="match status" value="1"/>
</dbReference>
<evidence type="ECO:0000313" key="6">
    <source>
        <dbReference type="Proteomes" id="UP000323317"/>
    </source>
</evidence>
<organism evidence="5 6">
    <name type="scientific">Rossellomorea vietnamensis</name>
    <dbReference type="NCBI Taxonomy" id="218284"/>
    <lineage>
        <taxon>Bacteria</taxon>
        <taxon>Bacillati</taxon>
        <taxon>Bacillota</taxon>
        <taxon>Bacilli</taxon>
        <taxon>Bacillales</taxon>
        <taxon>Bacillaceae</taxon>
        <taxon>Rossellomorea</taxon>
    </lineage>
</organism>
<dbReference type="SMART" id="SM00479">
    <property type="entry name" value="EXOIII"/>
    <property type="match status" value="1"/>
</dbReference>
<dbReference type="InterPro" id="IPR012337">
    <property type="entry name" value="RNaseH-like_sf"/>
</dbReference>
<proteinExistence type="predicted"/>
<dbReference type="AlphaFoldDB" id="A0A5D4KB14"/>
<gene>
    <name evidence="5" type="ORF">FZC79_15940</name>
</gene>
<dbReference type="InterPro" id="IPR051274">
    <property type="entry name" value="3-5_Exoribonuclease"/>
</dbReference>
<dbReference type="PANTHER" id="PTHR23044">
    <property type="entry name" value="3'-5' EXONUCLEASE ERI1-RELATED"/>
    <property type="match status" value="1"/>
</dbReference>
<accession>A0A5D4KB14</accession>
<keyword evidence="2" id="KW-0378">Hydrolase</keyword>